<dbReference type="RefSeq" id="WP_160619306.1">
    <property type="nucleotide sequence ID" value="NZ_CP047652.1"/>
</dbReference>
<dbReference type="AlphaFoldDB" id="A0A6P1NI80"/>
<evidence type="ECO:0000313" key="2">
    <source>
        <dbReference type="Proteomes" id="UP000463975"/>
    </source>
</evidence>
<dbReference type="EMBL" id="CP047652">
    <property type="protein sequence ID" value="QHI96234.1"/>
    <property type="molecule type" value="Genomic_DNA"/>
</dbReference>
<dbReference type="Proteomes" id="UP000463975">
    <property type="component" value="Chromosome"/>
</dbReference>
<organism evidence="1 2">
    <name type="scientific">Aristophania vespae</name>
    <dbReference type="NCBI Taxonomy" id="2697033"/>
    <lineage>
        <taxon>Bacteria</taxon>
        <taxon>Pseudomonadati</taxon>
        <taxon>Pseudomonadota</taxon>
        <taxon>Alphaproteobacteria</taxon>
        <taxon>Acetobacterales</taxon>
        <taxon>Acetobacteraceae</taxon>
        <taxon>Aristophania</taxon>
    </lineage>
</organism>
<keyword evidence="2" id="KW-1185">Reference proteome</keyword>
<proteinExistence type="predicted"/>
<accession>A0A6P1NI80</accession>
<sequence>MNDQNFYDWYQTPIRRMYNCDCSLPFVSRNFISFENVTKDWAQNSLDYLYRTFVCSLCENEIDDPGENIFILNRLANSDPSNLDGYGYWEAYQFHLTEKGMALVKECNLDLNSQEICPLFKAKLTAMFEEHDVGFDKKAFVPIQF</sequence>
<evidence type="ECO:0000313" key="1">
    <source>
        <dbReference type="EMBL" id="QHI96234.1"/>
    </source>
</evidence>
<protein>
    <submittedName>
        <fullName evidence="1">Uncharacterized protein</fullName>
    </submittedName>
</protein>
<dbReference type="KEGG" id="bomb:GT348_08365"/>
<reference evidence="1 2" key="1">
    <citation type="submission" date="2020-01" db="EMBL/GenBank/DDBJ databases">
        <title>Genome sequencing of strain KACC 21507.</title>
        <authorList>
            <person name="Heo J."/>
            <person name="Kim S.-J."/>
            <person name="Kim J.-S."/>
            <person name="Hong S.-B."/>
            <person name="Kwon S.-W."/>
        </authorList>
    </citation>
    <scope>NUCLEOTIDE SEQUENCE [LARGE SCALE GENOMIC DNA]</scope>
    <source>
        <strain evidence="1 2">KACC 21507</strain>
    </source>
</reference>
<name>A0A6P1NI80_9PROT</name>
<gene>
    <name evidence="1" type="ORF">GT348_08365</name>
</gene>